<dbReference type="Proteomes" id="UP000499080">
    <property type="component" value="Unassembled WGS sequence"/>
</dbReference>
<comment type="caution">
    <text evidence="1">The sequence shown here is derived from an EMBL/GenBank/DDBJ whole genome shotgun (WGS) entry which is preliminary data.</text>
</comment>
<sequence length="88" mass="10300">MTLGRPRESDLYLTSMNSKQHTVPVICEGLITQVCHQDSMVVLCWRRSLRCQWWVSKSQEEVEEVVEAINSYYRRKGKMGVERQPLGK</sequence>
<proteinExistence type="predicted"/>
<dbReference type="AlphaFoldDB" id="A0A4Y2LN83"/>
<keyword evidence="2" id="KW-1185">Reference proteome</keyword>
<evidence type="ECO:0000313" key="1">
    <source>
        <dbReference type="EMBL" id="GBN15974.1"/>
    </source>
</evidence>
<evidence type="ECO:0000313" key="2">
    <source>
        <dbReference type="Proteomes" id="UP000499080"/>
    </source>
</evidence>
<organism evidence="1 2">
    <name type="scientific">Araneus ventricosus</name>
    <name type="common">Orbweaver spider</name>
    <name type="synonym">Epeira ventricosa</name>
    <dbReference type="NCBI Taxonomy" id="182803"/>
    <lineage>
        <taxon>Eukaryota</taxon>
        <taxon>Metazoa</taxon>
        <taxon>Ecdysozoa</taxon>
        <taxon>Arthropoda</taxon>
        <taxon>Chelicerata</taxon>
        <taxon>Arachnida</taxon>
        <taxon>Araneae</taxon>
        <taxon>Araneomorphae</taxon>
        <taxon>Entelegynae</taxon>
        <taxon>Araneoidea</taxon>
        <taxon>Araneidae</taxon>
        <taxon>Araneus</taxon>
    </lineage>
</organism>
<name>A0A4Y2LN83_ARAVE</name>
<dbReference type="EMBL" id="BGPR01119508">
    <property type="protein sequence ID" value="GBN15974.1"/>
    <property type="molecule type" value="Genomic_DNA"/>
</dbReference>
<protein>
    <submittedName>
        <fullName evidence="1">Uncharacterized protein</fullName>
    </submittedName>
</protein>
<reference evidence="1 2" key="1">
    <citation type="journal article" date="2019" name="Sci. Rep.">
        <title>Orb-weaving spider Araneus ventricosus genome elucidates the spidroin gene catalogue.</title>
        <authorList>
            <person name="Kono N."/>
            <person name="Nakamura H."/>
            <person name="Ohtoshi R."/>
            <person name="Moran D.A.P."/>
            <person name="Shinohara A."/>
            <person name="Yoshida Y."/>
            <person name="Fujiwara M."/>
            <person name="Mori M."/>
            <person name="Tomita M."/>
            <person name="Arakawa K."/>
        </authorList>
    </citation>
    <scope>NUCLEOTIDE SEQUENCE [LARGE SCALE GENOMIC DNA]</scope>
</reference>
<accession>A0A4Y2LN83</accession>
<gene>
    <name evidence="1" type="ORF">AVEN_98915_1</name>
</gene>